<dbReference type="Gene3D" id="3.40.47.10">
    <property type="match status" value="1"/>
</dbReference>
<keyword evidence="4" id="KW-0808">Transferase</keyword>
<dbReference type="FunFam" id="3.40.50.980:FF:000001">
    <property type="entry name" value="Non-ribosomal peptide synthetase"/>
    <property type="match status" value="1"/>
</dbReference>
<dbReference type="Gene3D" id="3.30.300.30">
    <property type="match status" value="1"/>
</dbReference>
<keyword evidence="3" id="KW-0597">Phosphoprotein</keyword>
<dbReference type="PATRIC" id="fig|453.4.peg.700"/>
<dbReference type="Proteomes" id="UP000054698">
    <property type="component" value="Unassembled WGS sequence"/>
</dbReference>
<dbReference type="Gene3D" id="3.40.366.10">
    <property type="entry name" value="Malonyl-Coenzyme A Acyl Carrier Protein, domain 2"/>
    <property type="match status" value="1"/>
</dbReference>
<evidence type="ECO:0000256" key="1">
    <source>
        <dbReference type="ARBA" id="ARBA00005194"/>
    </source>
</evidence>
<dbReference type="Gene3D" id="3.40.50.980">
    <property type="match status" value="2"/>
</dbReference>
<evidence type="ECO:0000259" key="5">
    <source>
        <dbReference type="PROSITE" id="PS50075"/>
    </source>
</evidence>
<name>A0A0W0U4A1_9GAMM</name>
<dbReference type="InterPro" id="IPR045851">
    <property type="entry name" value="AMP-bd_C_sf"/>
</dbReference>
<evidence type="ECO:0000313" key="7">
    <source>
        <dbReference type="EMBL" id="KTD02894.1"/>
    </source>
</evidence>
<dbReference type="NCBIfam" id="TIGR01733">
    <property type="entry name" value="AA-adenyl-dom"/>
    <property type="match status" value="1"/>
</dbReference>
<reference evidence="8 10" key="2">
    <citation type="submission" date="2018-06" db="EMBL/GenBank/DDBJ databases">
        <authorList>
            <consortium name="Pathogen Informatics"/>
            <person name="Doyle S."/>
        </authorList>
    </citation>
    <scope>NUCLEOTIDE SEQUENCE [LARGE SCALE GENOMIC DNA]</scope>
    <source>
        <strain evidence="8 10">NCTC12022</strain>
    </source>
</reference>
<dbReference type="InterPro" id="IPR014030">
    <property type="entry name" value="Ketoacyl_synth_N"/>
</dbReference>
<dbReference type="SUPFAM" id="SSF53901">
    <property type="entry name" value="Thiolase-like"/>
    <property type="match status" value="1"/>
</dbReference>
<dbReference type="SUPFAM" id="SSF56801">
    <property type="entry name" value="Acetyl-CoA synthetase-like"/>
    <property type="match status" value="1"/>
</dbReference>
<dbReference type="STRING" id="453.Lfee_0647"/>
<dbReference type="UniPathway" id="UPA00094"/>
<dbReference type="InterPro" id="IPR036736">
    <property type="entry name" value="ACP-like_sf"/>
</dbReference>
<evidence type="ECO:0000259" key="6">
    <source>
        <dbReference type="PROSITE" id="PS52004"/>
    </source>
</evidence>
<dbReference type="InterPro" id="IPR010071">
    <property type="entry name" value="AA_adenyl_dom"/>
</dbReference>
<evidence type="ECO:0000256" key="3">
    <source>
        <dbReference type="ARBA" id="ARBA00022553"/>
    </source>
</evidence>
<dbReference type="SMART" id="SM00823">
    <property type="entry name" value="PKS_PP"/>
    <property type="match status" value="1"/>
</dbReference>
<gene>
    <name evidence="8" type="primary">pksJ</name>
    <name evidence="7" type="ORF">Lfee_0647</name>
    <name evidence="8" type="ORF">NCTC12022_00431</name>
</gene>
<dbReference type="InterPro" id="IPR014043">
    <property type="entry name" value="Acyl_transferase_dom"/>
</dbReference>
<dbReference type="OrthoDB" id="9778690at2"/>
<dbReference type="PROSITE" id="PS50075">
    <property type="entry name" value="CARRIER"/>
    <property type="match status" value="1"/>
</dbReference>
<dbReference type="Gene3D" id="2.30.38.10">
    <property type="entry name" value="Luciferase, Domain 3"/>
    <property type="match status" value="1"/>
</dbReference>
<dbReference type="PROSITE" id="PS52004">
    <property type="entry name" value="KS3_2"/>
    <property type="match status" value="1"/>
</dbReference>
<dbReference type="SUPFAM" id="SSF47336">
    <property type="entry name" value="ACP-like"/>
    <property type="match status" value="1"/>
</dbReference>
<dbReference type="InterPro" id="IPR009081">
    <property type="entry name" value="PP-bd_ACP"/>
</dbReference>
<dbReference type="GO" id="GO:0006633">
    <property type="term" value="P:fatty acid biosynthetic process"/>
    <property type="evidence" value="ECO:0007669"/>
    <property type="project" value="UniProtKB-UniPathway"/>
</dbReference>
<dbReference type="GO" id="GO:0004312">
    <property type="term" value="F:fatty acid synthase activity"/>
    <property type="evidence" value="ECO:0007669"/>
    <property type="project" value="TreeGrafter"/>
</dbReference>
<dbReference type="InterPro" id="IPR006162">
    <property type="entry name" value="Ppantetheine_attach_site"/>
</dbReference>
<dbReference type="GO" id="GO:0031177">
    <property type="term" value="F:phosphopantetheine binding"/>
    <property type="evidence" value="ECO:0007669"/>
    <property type="project" value="InterPro"/>
</dbReference>
<dbReference type="PROSITE" id="PS00012">
    <property type="entry name" value="PHOSPHOPANTETHEINE"/>
    <property type="match status" value="1"/>
</dbReference>
<evidence type="ECO:0000256" key="2">
    <source>
        <dbReference type="ARBA" id="ARBA00022450"/>
    </source>
</evidence>
<dbReference type="Gene3D" id="1.10.1200.10">
    <property type="entry name" value="ACP-like"/>
    <property type="match status" value="1"/>
</dbReference>
<keyword evidence="9" id="KW-1185">Reference proteome</keyword>
<dbReference type="InterPro" id="IPR001227">
    <property type="entry name" value="Ac_transferase_dom_sf"/>
</dbReference>
<dbReference type="InterPro" id="IPR050091">
    <property type="entry name" value="PKS_NRPS_Biosynth_Enz"/>
</dbReference>
<dbReference type="InterPro" id="IPR014031">
    <property type="entry name" value="Ketoacyl_synth_C"/>
</dbReference>
<evidence type="ECO:0000256" key="4">
    <source>
        <dbReference type="ARBA" id="ARBA00022679"/>
    </source>
</evidence>
<dbReference type="Pfam" id="PF00501">
    <property type="entry name" value="AMP-binding"/>
    <property type="match status" value="1"/>
</dbReference>
<dbReference type="CDD" id="cd00833">
    <property type="entry name" value="PKS"/>
    <property type="match status" value="1"/>
</dbReference>
<accession>A0A0W0U4A1</accession>
<dbReference type="PANTHER" id="PTHR43775">
    <property type="entry name" value="FATTY ACID SYNTHASE"/>
    <property type="match status" value="1"/>
</dbReference>
<dbReference type="RefSeq" id="WP_058443866.1">
    <property type="nucleotide sequence ID" value="NZ_CAAAHT010000065.1"/>
</dbReference>
<feature type="domain" description="Carrier" evidence="5">
    <location>
        <begin position="524"/>
        <end position="599"/>
    </location>
</feature>
<dbReference type="EMBL" id="LNYB01000020">
    <property type="protein sequence ID" value="KTD02894.1"/>
    <property type="molecule type" value="Genomic_DNA"/>
</dbReference>
<dbReference type="Pfam" id="PF00550">
    <property type="entry name" value="PP-binding"/>
    <property type="match status" value="1"/>
</dbReference>
<dbReference type="Pfam" id="PF00109">
    <property type="entry name" value="ketoacyl-synt"/>
    <property type="match status" value="1"/>
</dbReference>
<comment type="pathway">
    <text evidence="1">Lipid metabolism; fatty acid biosynthesis.</text>
</comment>
<protein>
    <submittedName>
        <fullName evidence="7">Polyketide synthase module</fullName>
    </submittedName>
</protein>
<dbReference type="Pfam" id="PF02801">
    <property type="entry name" value="Ketoacyl-synt_C"/>
    <property type="match status" value="1"/>
</dbReference>
<dbReference type="Pfam" id="PF22621">
    <property type="entry name" value="CurL-like_PKS_C"/>
    <property type="match status" value="1"/>
</dbReference>
<dbReference type="GO" id="GO:0004315">
    <property type="term" value="F:3-oxoacyl-[acyl-carrier-protein] synthase activity"/>
    <property type="evidence" value="ECO:0007669"/>
    <property type="project" value="InterPro"/>
</dbReference>
<dbReference type="SUPFAM" id="SSF55048">
    <property type="entry name" value="Probable ACP-binding domain of malonyl-CoA ACP transacylase"/>
    <property type="match status" value="1"/>
</dbReference>
<dbReference type="PANTHER" id="PTHR43775:SF51">
    <property type="entry name" value="INACTIVE PHENOLPHTHIOCEROL SYNTHESIS POLYKETIDE SYNTHASE TYPE I PKS1-RELATED"/>
    <property type="match status" value="1"/>
</dbReference>
<dbReference type="InterPro" id="IPR025110">
    <property type="entry name" value="AMP-bd_C"/>
</dbReference>
<dbReference type="Pfam" id="PF00698">
    <property type="entry name" value="Acyl_transf_1"/>
    <property type="match status" value="1"/>
</dbReference>
<dbReference type="SMART" id="SM00827">
    <property type="entry name" value="PKS_AT"/>
    <property type="match status" value="1"/>
</dbReference>
<dbReference type="InterPro" id="IPR020806">
    <property type="entry name" value="PKS_PP-bd"/>
</dbReference>
<proteinExistence type="predicted"/>
<feature type="domain" description="Ketosynthase family 3 (KS3)" evidence="6">
    <location>
        <begin position="612"/>
        <end position="1037"/>
    </location>
</feature>
<dbReference type="InterPro" id="IPR016036">
    <property type="entry name" value="Malonyl_transacylase_ACP-bd"/>
</dbReference>
<dbReference type="SUPFAM" id="SSF52151">
    <property type="entry name" value="FabD/lysophospholipase-like"/>
    <property type="match status" value="1"/>
</dbReference>
<dbReference type="InterPro" id="IPR018201">
    <property type="entry name" value="Ketoacyl_synth_AS"/>
</dbReference>
<sequence length="1533" mass="171407">MNGLNHPYEKSVTELFEKQVEKTPQLIALHHKHVDYSYMQLNEKANQFAHWLVKNGVNQGDFVAILLEPNAEFMICILSIIKLGAIYVPLDTMAPQKRLKEITNDAKPKLIITSEEYKTRLNKTGTTIALIKHMHMESTSYSKANLRITIDPNLPLYLMYTSGSTGKPKGILIPHEAVVNLVKVDNYADIGEGTTVAQFSNLAFDACTFEIWSAFLNGAILSIIPAPIRTNYNDLKIYLQNHKIDCLFLPTGYFHQLIKSFPKTLNSVKKIIFGGEQVNHVLIKKFLSYRKINNLSVTLINGYGPTEATTFTCRHIMTEKSEFDDEEFMSIGNTIAHVKTYILDENKNQVPEGELYISGVNLALGYHNSENQNQEKFTSNPFESIKPYERIYKTGDRVKLLPSGKLLCLGRLDDQVKIGGFRIHLNEIENELMKHEAISLAAVVVEIGGGLHKMLTAYIVFASQKSVDHADDIRAFLSLNLPPYMLPAKYVVVDELPLTLVGKVDKKNLDKLPHTDLSFHVDTSSASAIEETIKKIWKHLLNRSNIETNRNLFELGANSLLMTEACARINDELHAELKISDLLTYPTIHRLSRFLEGDLDVPTVREQHAMRSSDIAIIGMSCRFPNANSPQEFWENLCQSKVSLDHFTEEELVHRTNKSQHKHFVPVRGILADVEQFDANFFGFNPIDASLADPQQRVFLECAWEAIEQAGVVPSQMGTKTISVFAGMADSTYLHENLLKNSWFCQEIDRFQQRIASSLGMLSTQVSYRLNLKGRSININTACSTGLVAVAQACQELMMGTSDVALAGAVSITVPQIDGYVYQPGGIESPDGQCRPFESRANGTVFANGAGVVILKRLEDALADNDTVYAVIKGVGVNNDGSDKLGYTAPSVHGQMTCIREALTRANVKADEIGYVEAHGTATALGDVVEIEALSAVYREQTNNKQYCALGSVKGNIGHNDVAAGMAGLIKTILCLFHKKIPSMPNFEKPNPNINFAESPFFINPQLVDWKIGTSKRYAATSSFGVGGTNVHMVLSEHVQAPPTAETASEYLMVLSAKTEAALQQNVEKFTDFLEHSKHGDSLGFADIAYTLQTGREPFQWRCFSVGNTVDEIVKEFSRNKMNFWDENIHHNVVFMFPGQGMQYHQMAAQLMDEIPFFASLVRHGIELASSHLGVDLLEIINNPSDQRLNQTQYAQPALFIIEYALANLLIYYGLKPDAVIGHSIGEYVAACLSGIFTFEDAIAVVCQRGLLMTSASTGEMLAIECSKSELPAYLNQAELALHNSINHCVVSGKASDIHQLEQTLLKDGKLFRKLKVSHAFHSSSMEEIQKPFISLFSNITLSAPQIPIISNVTGTWLSAQEATDPNYWYKHLRQTVQFCKGIETVLEDQHLFFIEVGPGQSLNVFLKEIVNHHKKKVSSINVLTNSHTQKNDLKQLLTVIGMAWQHGFQITWPAMYEDVQPKHLPLPTYAFQKQKYWIDSDTKQTSFDGKPTFYKPIWSQQQICPFELSDTIENLHDHTWIIFKDKLGSITI</sequence>
<dbReference type="InterPro" id="IPR016039">
    <property type="entry name" value="Thiolase-like"/>
</dbReference>
<dbReference type="InterPro" id="IPR020845">
    <property type="entry name" value="AMP-binding_CS"/>
</dbReference>
<evidence type="ECO:0000313" key="8">
    <source>
        <dbReference type="EMBL" id="SPX59720.1"/>
    </source>
</evidence>
<dbReference type="PROSITE" id="PS00455">
    <property type="entry name" value="AMP_BINDING"/>
    <property type="match status" value="1"/>
</dbReference>
<evidence type="ECO:0000313" key="9">
    <source>
        <dbReference type="Proteomes" id="UP000054698"/>
    </source>
</evidence>
<dbReference type="Gene3D" id="3.30.70.3290">
    <property type="match status" value="1"/>
</dbReference>
<organism evidence="7 9">
    <name type="scientific">Legionella feeleii</name>
    <dbReference type="NCBI Taxonomy" id="453"/>
    <lineage>
        <taxon>Bacteria</taxon>
        <taxon>Pseudomonadati</taxon>
        <taxon>Pseudomonadota</taxon>
        <taxon>Gammaproteobacteria</taxon>
        <taxon>Legionellales</taxon>
        <taxon>Legionellaceae</taxon>
        <taxon>Legionella</taxon>
    </lineage>
</organism>
<dbReference type="InterPro" id="IPR000873">
    <property type="entry name" value="AMP-dep_synth/lig_dom"/>
</dbReference>
<evidence type="ECO:0000313" key="10">
    <source>
        <dbReference type="Proteomes" id="UP000251942"/>
    </source>
</evidence>
<dbReference type="EMBL" id="UASS01000002">
    <property type="protein sequence ID" value="SPX59720.1"/>
    <property type="molecule type" value="Genomic_DNA"/>
</dbReference>
<dbReference type="InterPro" id="IPR020841">
    <property type="entry name" value="PKS_Beta-ketoAc_synthase_dom"/>
</dbReference>
<dbReference type="Proteomes" id="UP000251942">
    <property type="component" value="Unassembled WGS sequence"/>
</dbReference>
<dbReference type="Pfam" id="PF13193">
    <property type="entry name" value="AMP-binding_C"/>
    <property type="match status" value="1"/>
</dbReference>
<keyword evidence="2" id="KW-0596">Phosphopantetheine</keyword>
<reference evidence="7 9" key="1">
    <citation type="submission" date="2015-11" db="EMBL/GenBank/DDBJ databases">
        <title>Genomic analysis of 38 Legionella species identifies large and diverse effector repertoires.</title>
        <authorList>
            <person name="Burstein D."/>
            <person name="Amaro F."/>
            <person name="Zusman T."/>
            <person name="Lifshitz Z."/>
            <person name="Cohen O."/>
            <person name="Gilbert J.A."/>
            <person name="Pupko T."/>
            <person name="Shuman H.A."/>
            <person name="Segal G."/>
        </authorList>
    </citation>
    <scope>NUCLEOTIDE SEQUENCE [LARGE SCALE GENOMIC DNA]</scope>
    <source>
        <strain evidence="7 9">WO-44C</strain>
    </source>
</reference>
<dbReference type="InterPro" id="IPR016035">
    <property type="entry name" value="Acyl_Trfase/lysoPLipase"/>
</dbReference>
<dbReference type="PROSITE" id="PS00606">
    <property type="entry name" value="KS3_1"/>
    <property type="match status" value="1"/>
</dbReference>
<dbReference type="SMART" id="SM00825">
    <property type="entry name" value="PKS_KS"/>
    <property type="match status" value="1"/>
</dbReference>